<dbReference type="Gene3D" id="3.90.1530.30">
    <property type="match status" value="1"/>
</dbReference>
<dbReference type="InterPro" id="IPR036086">
    <property type="entry name" value="ParB/Sulfiredoxin_sf"/>
</dbReference>
<dbReference type="InterPro" id="IPR050336">
    <property type="entry name" value="Chromosome_partition/occlusion"/>
</dbReference>
<dbReference type="NCBIfam" id="TIGR00180">
    <property type="entry name" value="parB_part"/>
    <property type="match status" value="1"/>
</dbReference>
<dbReference type="GO" id="GO:0005694">
    <property type="term" value="C:chromosome"/>
    <property type="evidence" value="ECO:0007669"/>
    <property type="project" value="TreeGrafter"/>
</dbReference>
<dbReference type="Gene3D" id="1.10.10.2830">
    <property type="match status" value="1"/>
</dbReference>
<dbReference type="FunFam" id="1.10.10.2830:FF:000001">
    <property type="entry name" value="Chromosome partitioning protein ParB"/>
    <property type="match status" value="1"/>
</dbReference>
<comment type="similarity">
    <text evidence="2">Belongs to the ParB family.</text>
</comment>
<evidence type="ECO:0000256" key="2">
    <source>
        <dbReference type="ARBA" id="ARBA00006295"/>
    </source>
</evidence>
<sequence length="268" mass="30379">MARKNLFDFFDKSRTGQVVSLPVSEIHPSRYQPRVRFDEGAIKELSASIQQNGLITPITVRQTEDGYEIIAGERRWRACQLAGMNEIPCYILSPDENQAAEMALVENIQREDLTAVEEAKAYVQIMRQAGFTQEQVAERVGKSQSAVANKIRLLNLPQEVQDAVADRKLSERHARALLALPAEKQTNAYHYIEEHGLNVRQTEAYVEKVAGPSRTHRRQKTRGFTRNIQIGVNSVNKCVSMIKKMGIDVVTETEETSTDVRIIVRFPR</sequence>
<dbReference type="EMBL" id="VUMN01000014">
    <property type="protein sequence ID" value="MSS58661.1"/>
    <property type="molecule type" value="Genomic_DNA"/>
</dbReference>
<dbReference type="SMART" id="SM00470">
    <property type="entry name" value="ParB"/>
    <property type="match status" value="1"/>
</dbReference>
<dbReference type="GO" id="GO:0045881">
    <property type="term" value="P:positive regulation of sporulation resulting in formation of a cellular spore"/>
    <property type="evidence" value="ECO:0007669"/>
    <property type="project" value="TreeGrafter"/>
</dbReference>
<evidence type="ECO:0000313" key="6">
    <source>
        <dbReference type="Proteomes" id="UP000461880"/>
    </source>
</evidence>
<reference evidence="5 6" key="1">
    <citation type="submission" date="2019-08" db="EMBL/GenBank/DDBJ databases">
        <title>In-depth cultivation of the pig gut microbiome towards novel bacterial diversity and tailored functional studies.</title>
        <authorList>
            <person name="Wylensek D."/>
            <person name="Hitch T.C.A."/>
            <person name="Clavel T."/>
        </authorList>
    </citation>
    <scope>NUCLEOTIDE SEQUENCE [LARGE SCALE GENOMIC DNA]</scope>
    <source>
        <strain evidence="5 6">Oil+RF-744-GAM-WT-6</strain>
    </source>
</reference>
<name>A0A7X2NSA8_9FIRM</name>
<dbReference type="InterPro" id="IPR041468">
    <property type="entry name" value="HTH_ParB/Spo0J"/>
</dbReference>
<dbReference type="Proteomes" id="UP000461880">
    <property type="component" value="Unassembled WGS sequence"/>
</dbReference>
<dbReference type="Pfam" id="PF02195">
    <property type="entry name" value="ParB_N"/>
    <property type="match status" value="1"/>
</dbReference>
<dbReference type="SUPFAM" id="SSF109709">
    <property type="entry name" value="KorB DNA-binding domain-like"/>
    <property type="match status" value="1"/>
</dbReference>
<dbReference type="GO" id="GO:0007059">
    <property type="term" value="P:chromosome segregation"/>
    <property type="evidence" value="ECO:0007669"/>
    <property type="project" value="TreeGrafter"/>
</dbReference>
<dbReference type="SUPFAM" id="SSF110849">
    <property type="entry name" value="ParB/Sulfiredoxin"/>
    <property type="match status" value="1"/>
</dbReference>
<dbReference type="GO" id="GO:0003677">
    <property type="term" value="F:DNA binding"/>
    <property type="evidence" value="ECO:0007669"/>
    <property type="project" value="UniProtKB-KW"/>
</dbReference>
<dbReference type="Pfam" id="PF17762">
    <property type="entry name" value="HTH_ParB"/>
    <property type="match status" value="1"/>
</dbReference>
<protein>
    <submittedName>
        <fullName evidence="5">Nucleoid occlusion protein</fullName>
    </submittedName>
</protein>
<evidence type="ECO:0000259" key="4">
    <source>
        <dbReference type="SMART" id="SM00470"/>
    </source>
</evidence>
<feature type="domain" description="ParB-like N-terminal" evidence="4">
    <location>
        <begin position="19"/>
        <end position="108"/>
    </location>
</feature>
<organism evidence="5 6">
    <name type="scientific">Stecheria intestinalis</name>
    <dbReference type="NCBI Taxonomy" id="2606630"/>
    <lineage>
        <taxon>Bacteria</taxon>
        <taxon>Bacillati</taxon>
        <taxon>Bacillota</taxon>
        <taxon>Erysipelotrichia</taxon>
        <taxon>Erysipelotrichales</taxon>
        <taxon>Erysipelotrichaceae</taxon>
        <taxon>Stecheria</taxon>
    </lineage>
</organism>
<comment type="subcellular location">
    <subcellularLocation>
        <location evidence="1">Cytoplasm</location>
        <location evidence="1">Nucleoid</location>
    </subcellularLocation>
</comment>
<dbReference type="RefSeq" id="WP_154504504.1">
    <property type="nucleotide sequence ID" value="NZ_VUMN01000014.1"/>
</dbReference>
<dbReference type="InterPro" id="IPR003115">
    <property type="entry name" value="ParB_N"/>
</dbReference>
<dbReference type="GO" id="GO:0009295">
    <property type="term" value="C:nucleoid"/>
    <property type="evidence" value="ECO:0007669"/>
    <property type="project" value="UniProtKB-SubCell"/>
</dbReference>
<dbReference type="PANTHER" id="PTHR33375:SF8">
    <property type="entry name" value="NUCLEOID OCCLUSION PROTEIN"/>
    <property type="match status" value="1"/>
</dbReference>
<dbReference type="FunFam" id="3.90.1530.30:FF:000001">
    <property type="entry name" value="Chromosome partitioning protein ParB"/>
    <property type="match status" value="1"/>
</dbReference>
<accession>A0A7X2NSA8</accession>
<dbReference type="PANTHER" id="PTHR33375">
    <property type="entry name" value="CHROMOSOME-PARTITIONING PROTEIN PARB-RELATED"/>
    <property type="match status" value="1"/>
</dbReference>
<proteinExistence type="inferred from homology"/>
<evidence type="ECO:0000256" key="3">
    <source>
        <dbReference type="ARBA" id="ARBA00023125"/>
    </source>
</evidence>
<gene>
    <name evidence="5" type="ORF">FYJ51_07050</name>
</gene>
<dbReference type="InterPro" id="IPR004437">
    <property type="entry name" value="ParB/RepB/Spo0J"/>
</dbReference>
<dbReference type="CDD" id="cd16393">
    <property type="entry name" value="SPO0J_N"/>
    <property type="match status" value="1"/>
</dbReference>
<dbReference type="AlphaFoldDB" id="A0A7X2NSA8"/>
<comment type="caution">
    <text evidence="5">The sequence shown here is derived from an EMBL/GenBank/DDBJ whole genome shotgun (WGS) entry which is preliminary data.</text>
</comment>
<keyword evidence="3" id="KW-0238">DNA-binding</keyword>
<evidence type="ECO:0000256" key="1">
    <source>
        <dbReference type="ARBA" id="ARBA00004453"/>
    </source>
</evidence>
<keyword evidence="6" id="KW-1185">Reference proteome</keyword>
<evidence type="ECO:0000313" key="5">
    <source>
        <dbReference type="EMBL" id="MSS58661.1"/>
    </source>
</evidence>